<keyword evidence="1" id="KW-0812">Transmembrane</keyword>
<keyword evidence="4" id="KW-1185">Reference proteome</keyword>
<keyword evidence="1" id="KW-1133">Transmembrane helix</keyword>
<dbReference type="Proteomes" id="UP000005203">
    <property type="component" value="Linkage group LG11"/>
</dbReference>
<reference evidence="3" key="1">
    <citation type="submission" date="2021-01" db="UniProtKB">
        <authorList>
            <consortium name="EnsemblMetazoa"/>
        </authorList>
    </citation>
    <scope>IDENTIFICATION</scope>
    <source>
        <strain evidence="3">DH4</strain>
    </source>
</reference>
<evidence type="ECO:0000313" key="3">
    <source>
        <dbReference type="EnsemblMetazoa" id="XP_026299570"/>
    </source>
</evidence>
<dbReference type="GO" id="GO:0016020">
    <property type="term" value="C:membrane"/>
    <property type="evidence" value="ECO:0007669"/>
    <property type="project" value="TreeGrafter"/>
</dbReference>
<name>A0A7M7MQJ7_APIME</name>
<dbReference type="GO" id="GO:0005829">
    <property type="term" value="C:cytosol"/>
    <property type="evidence" value="ECO:0007669"/>
    <property type="project" value="TreeGrafter"/>
</dbReference>
<evidence type="ECO:0000256" key="1">
    <source>
        <dbReference type="SAM" id="Phobius"/>
    </source>
</evidence>
<dbReference type="EnsemblMetazoa" id="XM_026443785">
    <property type="protein sequence ID" value="XP_026299570"/>
    <property type="gene ID" value="LOC724335"/>
</dbReference>
<dbReference type="InterPro" id="IPR031751">
    <property type="entry name" value="DUF4735"/>
</dbReference>
<dbReference type="PANTHER" id="PTHR33539">
    <property type="entry name" value="UPF0764 PROTEIN C16ORF89"/>
    <property type="match status" value="1"/>
</dbReference>
<gene>
    <name evidence="5" type="primary">LOC724335</name>
</gene>
<feature type="transmembrane region" description="Helical" evidence="1">
    <location>
        <begin position="86"/>
        <end position="104"/>
    </location>
</feature>
<evidence type="ECO:0000313" key="5">
    <source>
        <dbReference type="RefSeq" id="XP_026299570.1"/>
    </source>
</evidence>
<proteinExistence type="predicted"/>
<dbReference type="PANTHER" id="PTHR33539:SF1">
    <property type="entry name" value="UPF0764 PROTEIN C16ORF89"/>
    <property type="match status" value="1"/>
</dbReference>
<organism evidence="3">
    <name type="scientific">Apis mellifera</name>
    <name type="common">Honeybee</name>
    <dbReference type="NCBI Taxonomy" id="7460"/>
    <lineage>
        <taxon>Eukaryota</taxon>
        <taxon>Metazoa</taxon>
        <taxon>Ecdysozoa</taxon>
        <taxon>Arthropoda</taxon>
        <taxon>Hexapoda</taxon>
        <taxon>Insecta</taxon>
        <taxon>Pterygota</taxon>
        <taxon>Neoptera</taxon>
        <taxon>Endopterygota</taxon>
        <taxon>Hymenoptera</taxon>
        <taxon>Apocrita</taxon>
        <taxon>Aculeata</taxon>
        <taxon>Apoidea</taxon>
        <taxon>Anthophila</taxon>
        <taxon>Apidae</taxon>
        <taxon>Apis</taxon>
    </lineage>
</organism>
<reference evidence="5" key="2">
    <citation type="submission" date="2025-04" db="UniProtKB">
        <authorList>
            <consortium name="RefSeq"/>
        </authorList>
    </citation>
    <scope>IDENTIFICATION</scope>
    <source>
        <strain evidence="5">DH4</strain>
        <tissue evidence="5">Whole body</tissue>
    </source>
</reference>
<keyword evidence="1" id="KW-0472">Membrane</keyword>
<evidence type="ECO:0000313" key="4">
    <source>
        <dbReference type="Proteomes" id="UP000005203"/>
    </source>
</evidence>
<accession>A0A8B8H6D6</accession>
<dbReference type="RefSeq" id="XP_026299570.1">
    <property type="nucleotide sequence ID" value="XM_026443785.1"/>
</dbReference>
<dbReference type="OrthoDB" id="5949187at2759"/>
<feature type="signal peptide" evidence="2">
    <location>
        <begin position="1"/>
        <end position="24"/>
    </location>
</feature>
<sequence length="370" mass="43039">MCMEMLRKFIWAILLFCDFPPWSCGNFASKNFEEKLVKLSKVIEYIHQRPQQMNIDVTLSLTIVQGKTIKILQIYNFNKHRYFPNIEYFTSMLFFTANIAAIFLHKNARFLADKHRDILVTILKLCDLTRRDLLNKIVLENEDIRLLHETINYPNLWMKKISWRHGALAKGRANIGLPYRDIRDLVMQGVPNEEESDRCLAEIVRNKFNSDHRIPGLCLEILTTRESSKGYPLTHRLLIVQIAKIMECDQGLPSSELILFYCSAIFQDLIDIEIAGFPYQTPDLMMEQVVLCGMEGFLEFTDKHYQRLILDWSHPSGCFSSFGNKFLNNKMRVIRRTSMQTDFGCDNHATGLAAASLSLFIRKSVENTYE</sequence>
<dbReference type="AlphaFoldDB" id="A0A7M7MQJ7"/>
<dbReference type="Pfam" id="PF15882">
    <property type="entry name" value="DUF4735"/>
    <property type="match status" value="1"/>
</dbReference>
<dbReference type="GeneID" id="724335"/>
<evidence type="ECO:0000256" key="2">
    <source>
        <dbReference type="SAM" id="SignalP"/>
    </source>
</evidence>
<feature type="chain" id="PRO_5044660596" evidence="2">
    <location>
        <begin position="25"/>
        <end position="370"/>
    </location>
</feature>
<keyword evidence="2" id="KW-0732">Signal</keyword>
<accession>A0A7M7MQJ7</accession>
<protein>
    <submittedName>
        <fullName evidence="5">Uncharacterized protein LOC724335 isoform X1</fullName>
    </submittedName>
</protein>